<dbReference type="GeneID" id="89976963"/>
<protein>
    <submittedName>
        <fullName evidence="2">Uncharacterized protein</fullName>
    </submittedName>
</protein>
<reference evidence="2 3" key="1">
    <citation type="submission" date="2023-08" db="EMBL/GenBank/DDBJ databases">
        <title>Black Yeasts Isolated from many extreme environments.</title>
        <authorList>
            <person name="Coleine C."/>
            <person name="Stajich J.E."/>
            <person name="Selbmann L."/>
        </authorList>
    </citation>
    <scope>NUCLEOTIDE SEQUENCE [LARGE SCALE GENOMIC DNA]</scope>
    <source>
        <strain evidence="2 3">CCFEE 5792</strain>
    </source>
</reference>
<dbReference type="EMBL" id="JAVRRD010000033">
    <property type="protein sequence ID" value="KAK5046014.1"/>
    <property type="molecule type" value="Genomic_DNA"/>
</dbReference>
<comment type="caution">
    <text evidence="2">The sequence shown here is derived from an EMBL/GenBank/DDBJ whole genome shotgun (WGS) entry which is preliminary data.</text>
</comment>
<keyword evidence="3" id="KW-1185">Reference proteome</keyword>
<dbReference type="RefSeq" id="XP_064701619.1">
    <property type="nucleotide sequence ID" value="XM_064852345.1"/>
</dbReference>
<gene>
    <name evidence="2" type="ORF">LTR84_008801</name>
</gene>
<feature type="region of interest" description="Disordered" evidence="1">
    <location>
        <begin position="119"/>
        <end position="171"/>
    </location>
</feature>
<dbReference type="AlphaFoldDB" id="A0AAV9MWU5"/>
<feature type="compositionally biased region" description="Polar residues" evidence="1">
    <location>
        <begin position="155"/>
        <end position="171"/>
    </location>
</feature>
<accession>A0AAV9MWU5</accession>
<evidence type="ECO:0000313" key="2">
    <source>
        <dbReference type="EMBL" id="KAK5046014.1"/>
    </source>
</evidence>
<evidence type="ECO:0000313" key="3">
    <source>
        <dbReference type="Proteomes" id="UP001358417"/>
    </source>
</evidence>
<sequence>MGEPPALLWVNQDAISRTQSKAMHKKELARIQRHVQNDAQSRKKRNRSHLLRFKSLSLGAPLSIKKNALPLSRLSSTSKTPSEPATIEHADVAMRDRASPWTSLRHVGGQAEQLLQDLSKHRSPKSENPIQSHMLQKAPMKSEAPTSSEKRELPQSVNNRHSNQSSAACTKNSEWSPAAVALLHEIPARSYGQEVGRQRPSQPSIPGALSRYDERLLHICESARTSKAVLETDN</sequence>
<evidence type="ECO:0000256" key="1">
    <source>
        <dbReference type="SAM" id="MobiDB-lite"/>
    </source>
</evidence>
<feature type="compositionally biased region" description="Polar residues" evidence="1">
    <location>
        <begin position="73"/>
        <end position="83"/>
    </location>
</feature>
<organism evidence="2 3">
    <name type="scientific">Exophiala bonariae</name>
    <dbReference type="NCBI Taxonomy" id="1690606"/>
    <lineage>
        <taxon>Eukaryota</taxon>
        <taxon>Fungi</taxon>
        <taxon>Dikarya</taxon>
        <taxon>Ascomycota</taxon>
        <taxon>Pezizomycotina</taxon>
        <taxon>Eurotiomycetes</taxon>
        <taxon>Chaetothyriomycetidae</taxon>
        <taxon>Chaetothyriales</taxon>
        <taxon>Herpotrichiellaceae</taxon>
        <taxon>Exophiala</taxon>
    </lineage>
</organism>
<proteinExistence type="predicted"/>
<feature type="region of interest" description="Disordered" evidence="1">
    <location>
        <begin position="73"/>
        <end position="92"/>
    </location>
</feature>
<name>A0AAV9MWU5_9EURO</name>
<dbReference type="Proteomes" id="UP001358417">
    <property type="component" value="Unassembled WGS sequence"/>
</dbReference>